<evidence type="ECO:0000256" key="1">
    <source>
        <dbReference type="ARBA" id="ARBA00002442"/>
    </source>
</evidence>
<keyword evidence="8 13" id="KW-0812">Transmembrane</keyword>
<name>A0A0W0Z8S2_LEGSP</name>
<feature type="transmembrane region" description="Helical" evidence="13">
    <location>
        <begin position="164"/>
        <end position="185"/>
    </location>
</feature>
<dbReference type="GO" id="GO:0017004">
    <property type="term" value="P:cytochrome complex assembly"/>
    <property type="evidence" value="ECO:0007669"/>
    <property type="project" value="UniProtKB-KW"/>
</dbReference>
<keyword evidence="6 12" id="KW-1003">Cell membrane</keyword>
<evidence type="ECO:0000256" key="3">
    <source>
        <dbReference type="ARBA" id="ARBA00010544"/>
    </source>
</evidence>
<evidence type="ECO:0000256" key="10">
    <source>
        <dbReference type="ARBA" id="ARBA00022989"/>
    </source>
</evidence>
<keyword evidence="5 12" id="KW-0813">Transport</keyword>
<feature type="transmembrane region" description="Helical" evidence="13">
    <location>
        <begin position="25"/>
        <end position="44"/>
    </location>
</feature>
<evidence type="ECO:0000256" key="4">
    <source>
        <dbReference type="ARBA" id="ARBA00016452"/>
    </source>
</evidence>
<evidence type="ECO:0000313" key="14">
    <source>
        <dbReference type="EMBL" id="KTD65500.1"/>
    </source>
</evidence>
<dbReference type="InterPro" id="IPR003544">
    <property type="entry name" value="Cyt_c_biogenesis_CcmB"/>
</dbReference>
<dbReference type="GO" id="GO:0005886">
    <property type="term" value="C:plasma membrane"/>
    <property type="evidence" value="ECO:0007669"/>
    <property type="project" value="UniProtKB-SubCell"/>
</dbReference>
<evidence type="ECO:0000256" key="2">
    <source>
        <dbReference type="ARBA" id="ARBA00004429"/>
    </source>
</evidence>
<proteinExistence type="inferred from homology"/>
<dbReference type="PIRSF" id="PIRSF002764">
    <property type="entry name" value="CcmB"/>
    <property type="match status" value="1"/>
</dbReference>
<feature type="transmembrane region" description="Helical" evidence="13">
    <location>
        <begin position="197"/>
        <end position="220"/>
    </location>
</feature>
<dbReference type="Pfam" id="PF03379">
    <property type="entry name" value="CcmB"/>
    <property type="match status" value="1"/>
</dbReference>
<dbReference type="PRINTS" id="PR01414">
    <property type="entry name" value="CCMBBIOGNSIS"/>
</dbReference>
<evidence type="ECO:0000256" key="8">
    <source>
        <dbReference type="ARBA" id="ARBA00022692"/>
    </source>
</evidence>
<comment type="caution">
    <text evidence="14">The sequence shown here is derived from an EMBL/GenBank/DDBJ whole genome shotgun (WGS) entry which is preliminary data.</text>
</comment>
<evidence type="ECO:0000256" key="9">
    <source>
        <dbReference type="ARBA" id="ARBA00022748"/>
    </source>
</evidence>
<accession>A0A0W0Z8S2</accession>
<dbReference type="GO" id="GO:0015232">
    <property type="term" value="F:heme transmembrane transporter activity"/>
    <property type="evidence" value="ECO:0007669"/>
    <property type="project" value="InterPro"/>
</dbReference>
<dbReference type="OrthoDB" id="9799895at2"/>
<feature type="transmembrane region" description="Helical" evidence="13">
    <location>
        <begin position="50"/>
        <end position="70"/>
    </location>
</feature>
<dbReference type="Proteomes" id="UP000054877">
    <property type="component" value="Unassembled WGS sequence"/>
</dbReference>
<keyword evidence="15" id="KW-1185">Reference proteome</keyword>
<evidence type="ECO:0000256" key="12">
    <source>
        <dbReference type="PIRNR" id="PIRNR002764"/>
    </source>
</evidence>
<dbReference type="STRING" id="452.Lspi_0574"/>
<dbReference type="GO" id="GO:1903607">
    <property type="term" value="P:cytochrome c biosynthetic process"/>
    <property type="evidence" value="ECO:0007669"/>
    <property type="project" value="TreeGrafter"/>
</dbReference>
<feature type="transmembrane region" description="Helical" evidence="13">
    <location>
        <begin position="132"/>
        <end position="155"/>
    </location>
</feature>
<reference evidence="14 15" key="1">
    <citation type="submission" date="2015-11" db="EMBL/GenBank/DDBJ databases">
        <title>Genomic analysis of 38 Legionella species identifies large and diverse effector repertoires.</title>
        <authorList>
            <person name="Burstein D."/>
            <person name="Amaro F."/>
            <person name="Zusman T."/>
            <person name="Lifshitz Z."/>
            <person name="Cohen O."/>
            <person name="Gilbert J.A."/>
            <person name="Pupko T."/>
            <person name="Shuman H.A."/>
            <person name="Segal G."/>
        </authorList>
    </citation>
    <scope>NUCLEOTIDE SEQUENCE [LARGE SCALE GENOMIC DNA]</scope>
    <source>
        <strain evidence="14 15">Mt.St.Helens-9</strain>
    </source>
</reference>
<dbReference type="PANTHER" id="PTHR30070:SF1">
    <property type="entry name" value="CYTOCHROME C BIOGENESIS B-RELATED"/>
    <property type="match status" value="1"/>
</dbReference>
<comment type="function">
    <text evidence="1 12">Required for the export of heme to the periplasm for the biogenesis of c-type cytochromes.</text>
</comment>
<dbReference type="RefSeq" id="WP_058482520.1">
    <property type="nucleotide sequence ID" value="NZ_CAAAII010000013.1"/>
</dbReference>
<keyword evidence="11 12" id="KW-0472">Membrane</keyword>
<evidence type="ECO:0000313" key="15">
    <source>
        <dbReference type="Proteomes" id="UP000054877"/>
    </source>
</evidence>
<dbReference type="InterPro" id="IPR026031">
    <property type="entry name" value="Cyt_c_CcmB_bac"/>
</dbReference>
<evidence type="ECO:0000256" key="13">
    <source>
        <dbReference type="SAM" id="Phobius"/>
    </source>
</evidence>
<keyword evidence="10 13" id="KW-1133">Transmembrane helix</keyword>
<keyword evidence="7 12" id="KW-0997">Cell inner membrane</keyword>
<dbReference type="PANTHER" id="PTHR30070">
    <property type="entry name" value="HEME EXPORTER PROTEIN B"/>
    <property type="match status" value="1"/>
</dbReference>
<protein>
    <recommendedName>
        <fullName evidence="4 12">Heme exporter protein B</fullName>
    </recommendedName>
</protein>
<comment type="similarity">
    <text evidence="3 12">Belongs to the CcmB/CycW/HelB family.</text>
</comment>
<organism evidence="14 15">
    <name type="scientific">Legionella spiritensis</name>
    <dbReference type="NCBI Taxonomy" id="452"/>
    <lineage>
        <taxon>Bacteria</taxon>
        <taxon>Pseudomonadati</taxon>
        <taxon>Pseudomonadota</taxon>
        <taxon>Gammaproteobacteria</taxon>
        <taxon>Legionellales</taxon>
        <taxon>Legionellaceae</taxon>
        <taxon>Legionella</taxon>
    </lineage>
</organism>
<dbReference type="EMBL" id="LNYX01000006">
    <property type="protein sequence ID" value="KTD65500.1"/>
    <property type="molecule type" value="Genomic_DNA"/>
</dbReference>
<evidence type="ECO:0000256" key="5">
    <source>
        <dbReference type="ARBA" id="ARBA00022448"/>
    </source>
</evidence>
<dbReference type="PATRIC" id="fig|452.5.peg.633"/>
<dbReference type="NCBIfam" id="TIGR01190">
    <property type="entry name" value="ccmB"/>
    <property type="match status" value="1"/>
</dbReference>
<evidence type="ECO:0000256" key="7">
    <source>
        <dbReference type="ARBA" id="ARBA00022519"/>
    </source>
</evidence>
<evidence type="ECO:0000256" key="6">
    <source>
        <dbReference type="ARBA" id="ARBA00022475"/>
    </source>
</evidence>
<comment type="subcellular location">
    <subcellularLocation>
        <location evidence="2">Cell inner membrane</location>
        <topology evidence="2">Multi-pass membrane protein</topology>
    </subcellularLocation>
</comment>
<dbReference type="AlphaFoldDB" id="A0A0W0Z8S2"/>
<sequence length="226" mass="24507">MIPAGKLFAKQCHREILLHIRQPRGLLYTTIFFLMITVFFPLTMTPDSMLMRRIVPGLVWTAMLLASLLASERLFQQDYEEGVIEQWLVSGESLSLIVGAKISVHWLLNLLPMLLLCPLVAVLFSLSGYETVVLIASLVAGTPAIIFLCALAAAFNTGMQQKGVLIALILLPLALPVMIFGSGTLNAAMYGVEVRGFLAILLALSILAAAFLPLAISAVIRISLAD</sequence>
<keyword evidence="9 12" id="KW-0201">Cytochrome c-type biogenesis</keyword>
<feature type="transmembrane region" description="Helical" evidence="13">
    <location>
        <begin position="106"/>
        <end position="126"/>
    </location>
</feature>
<gene>
    <name evidence="14" type="primary">ccmB</name>
    <name evidence="14" type="ORF">Lspi_0574</name>
</gene>
<evidence type="ECO:0000256" key="11">
    <source>
        <dbReference type="ARBA" id="ARBA00023136"/>
    </source>
</evidence>